<proteinExistence type="predicted"/>
<name>A0A9P8I1S9_9PEZI</name>
<accession>A0A9P8I1S9</accession>
<protein>
    <submittedName>
        <fullName evidence="2">Uncharacterized protein</fullName>
    </submittedName>
</protein>
<keyword evidence="3" id="KW-1185">Reference proteome</keyword>
<reference evidence="2" key="1">
    <citation type="submission" date="2021-03" db="EMBL/GenBank/DDBJ databases">
        <title>Comparative genomics and phylogenomic investigation of the class Geoglossomycetes provide insights into ecological specialization and systematics.</title>
        <authorList>
            <person name="Melie T."/>
            <person name="Pirro S."/>
            <person name="Miller A.N."/>
            <person name="Quandt A."/>
        </authorList>
    </citation>
    <scope>NUCLEOTIDE SEQUENCE</scope>
    <source>
        <strain evidence="2">GBOQ0MN5Z8</strain>
    </source>
</reference>
<sequence>MAGPGDIKKVVDEVERTPGAAPNKIRENKQRGQPVWRGKESLGGGLDSQEREAQQQLRAEGRFDPAGPSQSPGDRLEAGDEEAGGREPGTPQQDGQSEEEGQEPLPVRPGSAEPSESASPTSGVPEAKSTCSCFPLLSRGLDATRGLLSDEVVGRHDTIAELGIYRFGAEPSAPLKLDVRRILKRFAGPGAQEAWEKEGTITPDVFGFLNQPDLRQMIDHEFATYQHHSSTSEGRPRQGWCRNMYYSLIQQLVRQDPIWYARCAALQGRTDLVAHPYIAKGANVKEKTGFLHLDINVDKYLKSARDGIYLLSSSLSLDGEVVDRRTLVVPGFYRHIKEWWDRASGEGSCGFANNCPTSHHKGDEEIWGKPQPAPYSAFTMRITRPDITHGSTSVAPRRRRTPAAG</sequence>
<organism evidence="2 3">
    <name type="scientific">Glutinoglossum americanum</name>
    <dbReference type="NCBI Taxonomy" id="1670608"/>
    <lineage>
        <taxon>Eukaryota</taxon>
        <taxon>Fungi</taxon>
        <taxon>Dikarya</taxon>
        <taxon>Ascomycota</taxon>
        <taxon>Pezizomycotina</taxon>
        <taxon>Geoglossomycetes</taxon>
        <taxon>Geoglossales</taxon>
        <taxon>Geoglossaceae</taxon>
        <taxon>Glutinoglossum</taxon>
    </lineage>
</organism>
<dbReference type="AlphaFoldDB" id="A0A9P8I1S9"/>
<evidence type="ECO:0000313" key="2">
    <source>
        <dbReference type="EMBL" id="KAH0537152.1"/>
    </source>
</evidence>
<feature type="compositionally biased region" description="Basic and acidic residues" evidence="1">
    <location>
        <begin position="48"/>
        <end position="63"/>
    </location>
</feature>
<feature type="compositionally biased region" description="Low complexity" evidence="1">
    <location>
        <begin position="110"/>
        <end position="123"/>
    </location>
</feature>
<evidence type="ECO:0000256" key="1">
    <source>
        <dbReference type="SAM" id="MobiDB-lite"/>
    </source>
</evidence>
<gene>
    <name evidence="2" type="ORF">FGG08_006022</name>
</gene>
<comment type="caution">
    <text evidence="2">The sequence shown here is derived from an EMBL/GenBank/DDBJ whole genome shotgun (WGS) entry which is preliminary data.</text>
</comment>
<dbReference type="Proteomes" id="UP000698800">
    <property type="component" value="Unassembled WGS sequence"/>
</dbReference>
<feature type="region of interest" description="Disordered" evidence="1">
    <location>
        <begin position="1"/>
        <end position="129"/>
    </location>
</feature>
<feature type="compositionally biased region" description="Basic and acidic residues" evidence="1">
    <location>
        <begin position="1"/>
        <end position="16"/>
    </location>
</feature>
<evidence type="ECO:0000313" key="3">
    <source>
        <dbReference type="Proteomes" id="UP000698800"/>
    </source>
</evidence>
<dbReference type="EMBL" id="JAGHQL010000159">
    <property type="protein sequence ID" value="KAH0537152.1"/>
    <property type="molecule type" value="Genomic_DNA"/>
</dbReference>
<dbReference type="OrthoDB" id="4505337at2759"/>